<dbReference type="InterPro" id="IPR029063">
    <property type="entry name" value="SAM-dependent_MTases_sf"/>
</dbReference>
<proteinExistence type="predicted"/>
<evidence type="ECO:0000256" key="3">
    <source>
        <dbReference type="ARBA" id="ARBA00022691"/>
    </source>
</evidence>
<dbReference type="PANTHER" id="PTHR43464">
    <property type="entry name" value="METHYLTRANSFERASE"/>
    <property type="match status" value="1"/>
</dbReference>
<keyword evidence="2" id="KW-0808">Transferase</keyword>
<evidence type="ECO:0000259" key="4">
    <source>
        <dbReference type="Pfam" id="PF13649"/>
    </source>
</evidence>
<dbReference type="SUPFAM" id="SSF53335">
    <property type="entry name" value="S-adenosyl-L-methionine-dependent methyltransferases"/>
    <property type="match status" value="1"/>
</dbReference>
<dbReference type="EMBL" id="BONH01000009">
    <property type="protein sequence ID" value="GIF97698.1"/>
    <property type="molecule type" value="Genomic_DNA"/>
</dbReference>
<dbReference type="GO" id="GO:0032259">
    <property type="term" value="P:methylation"/>
    <property type="evidence" value="ECO:0007669"/>
    <property type="project" value="UniProtKB-KW"/>
</dbReference>
<dbReference type="PANTHER" id="PTHR43464:SF19">
    <property type="entry name" value="UBIQUINONE BIOSYNTHESIS O-METHYLTRANSFERASE, MITOCHONDRIAL"/>
    <property type="match status" value="1"/>
</dbReference>
<reference evidence="5 6" key="1">
    <citation type="submission" date="2021-01" db="EMBL/GenBank/DDBJ databases">
        <title>Whole genome shotgun sequence of Catellatospora citrea NBRC 14495.</title>
        <authorList>
            <person name="Komaki H."/>
            <person name="Tamura T."/>
        </authorList>
    </citation>
    <scope>NUCLEOTIDE SEQUENCE [LARGE SCALE GENOMIC DNA]</scope>
    <source>
        <strain evidence="5 6">NBRC 14495</strain>
    </source>
</reference>
<evidence type="ECO:0000313" key="6">
    <source>
        <dbReference type="Proteomes" id="UP000659904"/>
    </source>
</evidence>
<dbReference type="GO" id="GO:0008168">
    <property type="term" value="F:methyltransferase activity"/>
    <property type="evidence" value="ECO:0007669"/>
    <property type="project" value="UniProtKB-KW"/>
</dbReference>
<protein>
    <recommendedName>
        <fullName evidence="4">Methyltransferase domain-containing protein</fullName>
    </recommendedName>
</protein>
<dbReference type="Gene3D" id="3.40.50.150">
    <property type="entry name" value="Vaccinia Virus protein VP39"/>
    <property type="match status" value="1"/>
</dbReference>
<dbReference type="Proteomes" id="UP000659904">
    <property type="component" value="Unassembled WGS sequence"/>
</dbReference>
<keyword evidence="3" id="KW-0949">S-adenosyl-L-methionine</keyword>
<comment type="caution">
    <text evidence="5">The sequence shown here is derived from an EMBL/GenBank/DDBJ whole genome shotgun (WGS) entry which is preliminary data.</text>
</comment>
<accession>A0A8J3KIM6</accession>
<evidence type="ECO:0000256" key="2">
    <source>
        <dbReference type="ARBA" id="ARBA00022679"/>
    </source>
</evidence>
<keyword evidence="6" id="KW-1185">Reference proteome</keyword>
<dbReference type="AlphaFoldDB" id="A0A8J3KIM6"/>
<evidence type="ECO:0000256" key="1">
    <source>
        <dbReference type="ARBA" id="ARBA00022603"/>
    </source>
</evidence>
<sequence length="235" mass="24773">MLRTMITAVKGVACPEDAGQSGGGRLGGTDGVGAEMAQQTRWVTETASGHAQRTADRFRQMAAAGHDLAGEARTLDALIAPGSTVLDAGCGSGRVGAALAERGHTVLGVDADPTLIEAARQDFPDIEWVVGDLTELDLRAHGQPRLFDAAILAGNVMLYLAPDTEAEVLRQVAAHVRPDGPVVVGFGTGRGYDLADFDAHAADAGLILEHRFATWDLRPWREDADFAVTVLRRPA</sequence>
<dbReference type="InterPro" id="IPR041698">
    <property type="entry name" value="Methyltransf_25"/>
</dbReference>
<dbReference type="CDD" id="cd02440">
    <property type="entry name" value="AdoMet_MTases"/>
    <property type="match status" value="1"/>
</dbReference>
<dbReference type="Pfam" id="PF13649">
    <property type="entry name" value="Methyltransf_25"/>
    <property type="match status" value="1"/>
</dbReference>
<name>A0A8J3KIM6_9ACTN</name>
<gene>
    <name evidence="5" type="ORF">Cci01nite_27920</name>
</gene>
<feature type="domain" description="Methyltransferase" evidence="4">
    <location>
        <begin position="85"/>
        <end position="180"/>
    </location>
</feature>
<keyword evidence="1" id="KW-0489">Methyltransferase</keyword>
<organism evidence="5 6">
    <name type="scientific">Catellatospora citrea</name>
    <dbReference type="NCBI Taxonomy" id="53366"/>
    <lineage>
        <taxon>Bacteria</taxon>
        <taxon>Bacillati</taxon>
        <taxon>Actinomycetota</taxon>
        <taxon>Actinomycetes</taxon>
        <taxon>Micromonosporales</taxon>
        <taxon>Micromonosporaceae</taxon>
        <taxon>Catellatospora</taxon>
    </lineage>
</organism>
<evidence type="ECO:0000313" key="5">
    <source>
        <dbReference type="EMBL" id="GIF97698.1"/>
    </source>
</evidence>